<dbReference type="Proteomes" id="UP001242368">
    <property type="component" value="Unassembled WGS sequence"/>
</dbReference>
<sequence length="371" mass="41158">MQIKYIVLLAAIMLLSACNTNEKTENKETKPDMEGMGMMNMMETISISKSNPLVTIKLAGELKPDEQTELFAKVNSYVQQIRVDIGDRVVKGQTLVVLEAPEIMSQIANAKAKMQAQEAIYLSTKSTYDRMLKADKTEGAVAKDAIDQIKARKLSDESQLAAARSAYNEINNIKDYLVIKAPFSGIITNRSIDLGAYVGPMSKTPLLVIENNEKLRLNLSVSEAHTPYIKIGDTIRFYVRSQPEMKYMALISRKSGSLDVRLRSEKIEADFINKSNVLKPYMVAETSISLQNTVATFFVPKTAVVESGMGVYVIRINNGKTQYVPVSKGRVMGDKVEVFGDLAEGEHILKMASEEIMEGKVVPSKDPQVKK</sequence>
<dbReference type="Gene3D" id="1.10.287.470">
    <property type="entry name" value="Helix hairpin bin"/>
    <property type="match status" value="1"/>
</dbReference>
<reference evidence="5" key="1">
    <citation type="journal article" date="2019" name="Int. J. Syst. Evol. Microbiol.">
        <title>The Global Catalogue of Microorganisms (GCM) 10K type strain sequencing project: providing services to taxonomists for standard genome sequencing and annotation.</title>
        <authorList>
            <consortium name="The Broad Institute Genomics Platform"/>
            <consortium name="The Broad Institute Genome Sequencing Center for Infectious Disease"/>
            <person name="Wu L."/>
            <person name="Ma J."/>
        </authorList>
    </citation>
    <scope>NUCLEOTIDE SEQUENCE [LARGE SCALE GENOMIC DNA]</scope>
    <source>
        <strain evidence="5">CECT 7184</strain>
    </source>
</reference>
<keyword evidence="5" id="KW-1185">Reference proteome</keyword>
<dbReference type="InterPro" id="IPR006143">
    <property type="entry name" value="RND_pump_MFP"/>
</dbReference>
<evidence type="ECO:0000256" key="1">
    <source>
        <dbReference type="ARBA" id="ARBA00009477"/>
    </source>
</evidence>
<dbReference type="SUPFAM" id="SSF111369">
    <property type="entry name" value="HlyD-like secretion proteins"/>
    <property type="match status" value="1"/>
</dbReference>
<dbReference type="PANTHER" id="PTHR30469:SF37">
    <property type="entry name" value="RAGD PROTEIN"/>
    <property type="match status" value="1"/>
</dbReference>
<dbReference type="NCBIfam" id="TIGR01730">
    <property type="entry name" value="RND_mfp"/>
    <property type="match status" value="1"/>
</dbReference>
<dbReference type="Gene3D" id="2.40.420.20">
    <property type="match status" value="1"/>
</dbReference>
<name>A0ABT8CR19_9FLAO</name>
<comment type="similarity">
    <text evidence="1">Belongs to the membrane fusion protein (MFP) (TC 8.A.1) family.</text>
</comment>
<keyword evidence="2" id="KW-0732">Signal</keyword>
<dbReference type="InterPro" id="IPR058647">
    <property type="entry name" value="BSH_CzcB-like"/>
</dbReference>
<dbReference type="PANTHER" id="PTHR30469">
    <property type="entry name" value="MULTIDRUG RESISTANCE PROTEIN MDTA"/>
    <property type="match status" value="1"/>
</dbReference>
<dbReference type="PROSITE" id="PS51257">
    <property type="entry name" value="PROKAR_LIPOPROTEIN"/>
    <property type="match status" value="1"/>
</dbReference>
<dbReference type="Gene3D" id="2.40.30.170">
    <property type="match status" value="1"/>
</dbReference>
<dbReference type="EMBL" id="JAUFQU010000001">
    <property type="protein sequence ID" value="MDN3706805.1"/>
    <property type="molecule type" value="Genomic_DNA"/>
</dbReference>
<accession>A0ABT8CR19</accession>
<gene>
    <name evidence="4" type="ORF">QW060_06625</name>
</gene>
<evidence type="ECO:0000259" key="3">
    <source>
        <dbReference type="Pfam" id="PF25973"/>
    </source>
</evidence>
<feature type="domain" description="CzcB-like barrel-sandwich hybrid" evidence="3">
    <location>
        <begin position="69"/>
        <end position="200"/>
    </location>
</feature>
<feature type="signal peptide" evidence="2">
    <location>
        <begin position="1"/>
        <end position="20"/>
    </location>
</feature>
<evidence type="ECO:0000313" key="4">
    <source>
        <dbReference type="EMBL" id="MDN3706805.1"/>
    </source>
</evidence>
<dbReference type="Gene3D" id="2.40.50.100">
    <property type="match status" value="1"/>
</dbReference>
<evidence type="ECO:0000256" key="2">
    <source>
        <dbReference type="SAM" id="SignalP"/>
    </source>
</evidence>
<protein>
    <submittedName>
        <fullName evidence="4">Efflux RND transporter periplasmic adaptor subunit</fullName>
    </submittedName>
</protein>
<feature type="chain" id="PRO_5047217473" evidence="2">
    <location>
        <begin position="21"/>
        <end position="371"/>
    </location>
</feature>
<proteinExistence type="inferred from homology"/>
<dbReference type="Pfam" id="PF25973">
    <property type="entry name" value="BSH_CzcB"/>
    <property type="match status" value="1"/>
</dbReference>
<dbReference type="RefSeq" id="WP_290362858.1">
    <property type="nucleotide sequence ID" value="NZ_JAUFQU010000001.1"/>
</dbReference>
<organism evidence="4 5">
    <name type="scientific">Paenimyroides ceti</name>
    <dbReference type="NCBI Taxonomy" id="395087"/>
    <lineage>
        <taxon>Bacteria</taxon>
        <taxon>Pseudomonadati</taxon>
        <taxon>Bacteroidota</taxon>
        <taxon>Flavobacteriia</taxon>
        <taxon>Flavobacteriales</taxon>
        <taxon>Flavobacteriaceae</taxon>
        <taxon>Paenimyroides</taxon>
    </lineage>
</organism>
<evidence type="ECO:0000313" key="5">
    <source>
        <dbReference type="Proteomes" id="UP001242368"/>
    </source>
</evidence>
<comment type="caution">
    <text evidence="4">The sequence shown here is derived from an EMBL/GenBank/DDBJ whole genome shotgun (WGS) entry which is preliminary data.</text>
</comment>